<evidence type="ECO:0000313" key="3">
    <source>
        <dbReference type="Proteomes" id="UP000006320"/>
    </source>
</evidence>
<comment type="caution">
    <text evidence="2">The sequence shown here is derived from an EMBL/GenBank/DDBJ whole genome shotgun (WGS) entry which is preliminary data.</text>
</comment>
<dbReference type="Proteomes" id="UP000006320">
    <property type="component" value="Unassembled WGS sequence"/>
</dbReference>
<gene>
    <name evidence="2" type="primary">ktrA</name>
    <name evidence="2" type="ORF">GCHA_4695</name>
</gene>
<dbReference type="Gene3D" id="3.40.50.720">
    <property type="entry name" value="NAD(P)-binding Rossmann-like Domain"/>
    <property type="match status" value="1"/>
</dbReference>
<dbReference type="PROSITE" id="PS51201">
    <property type="entry name" value="RCK_N"/>
    <property type="match status" value="1"/>
</dbReference>
<feature type="domain" description="RCK N-terminal" evidence="1">
    <location>
        <begin position="1"/>
        <end position="117"/>
    </location>
</feature>
<reference evidence="2 3" key="1">
    <citation type="journal article" date="2017" name="Antonie Van Leeuwenhoek">
        <title>Rhizobium rhizosphaerae sp. nov., a novel species isolated from rice rhizosphere.</title>
        <authorList>
            <person name="Zhao J.J."/>
            <person name="Zhang J."/>
            <person name="Zhang R.J."/>
            <person name="Zhang C.W."/>
            <person name="Yin H.Q."/>
            <person name="Zhang X.X."/>
        </authorList>
    </citation>
    <scope>NUCLEOTIDE SEQUENCE [LARGE SCALE GENOMIC DNA]</scope>
    <source>
        <strain evidence="2 3">S18K6</strain>
    </source>
</reference>
<dbReference type="InterPro" id="IPR003148">
    <property type="entry name" value="RCK_N"/>
</dbReference>
<evidence type="ECO:0000259" key="1">
    <source>
        <dbReference type="PROSITE" id="PS51201"/>
    </source>
</evidence>
<dbReference type="InterPro" id="IPR036291">
    <property type="entry name" value="NAD(P)-bd_dom_sf"/>
</dbReference>
<dbReference type="RefSeq" id="WP_007992323.1">
    <property type="nucleotide sequence ID" value="NZ_BAEM01000063.1"/>
</dbReference>
<dbReference type="GO" id="GO:0006813">
    <property type="term" value="P:potassium ion transport"/>
    <property type="evidence" value="ECO:0007669"/>
    <property type="project" value="InterPro"/>
</dbReference>
<accession>A0AAV3V7P4</accession>
<evidence type="ECO:0000313" key="2">
    <source>
        <dbReference type="EMBL" id="GAC12612.1"/>
    </source>
</evidence>
<dbReference type="InterPro" id="IPR036721">
    <property type="entry name" value="RCK_C_sf"/>
</dbReference>
<dbReference type="EMBL" id="BAEM01000063">
    <property type="protein sequence ID" value="GAC12612.1"/>
    <property type="molecule type" value="Genomic_DNA"/>
</dbReference>
<organism evidence="2 3">
    <name type="scientific">Paraglaciecola chathamensis S18K6</name>
    <dbReference type="NCBI Taxonomy" id="1127672"/>
    <lineage>
        <taxon>Bacteria</taxon>
        <taxon>Pseudomonadati</taxon>
        <taxon>Pseudomonadota</taxon>
        <taxon>Gammaproteobacteria</taxon>
        <taxon>Alteromonadales</taxon>
        <taxon>Alteromonadaceae</taxon>
        <taxon>Paraglaciecola</taxon>
    </lineage>
</organism>
<dbReference type="AlphaFoldDB" id="A0AAV3V7P4"/>
<dbReference type="PANTHER" id="PTHR43833:SF7">
    <property type="entry name" value="KTR SYSTEM POTASSIUM UPTAKE PROTEIN C"/>
    <property type="match status" value="1"/>
</dbReference>
<protein>
    <submittedName>
        <fullName evidence="2">Ktr system potassium uptake protein A</fullName>
    </submittedName>
</protein>
<dbReference type="SUPFAM" id="SSF51735">
    <property type="entry name" value="NAD(P)-binding Rossmann-fold domains"/>
    <property type="match status" value="1"/>
</dbReference>
<dbReference type="Gene3D" id="3.30.70.1450">
    <property type="entry name" value="Regulator of K+ conductance, C-terminal domain"/>
    <property type="match status" value="1"/>
</dbReference>
<proteinExistence type="predicted"/>
<dbReference type="SUPFAM" id="SSF116726">
    <property type="entry name" value="TrkA C-terminal domain-like"/>
    <property type="match status" value="1"/>
</dbReference>
<dbReference type="InterPro" id="IPR050721">
    <property type="entry name" value="Trk_Ktr_HKT_K-transport"/>
</dbReference>
<name>A0AAV3V7P4_9ALTE</name>
<dbReference type="PANTHER" id="PTHR43833">
    <property type="entry name" value="POTASSIUM CHANNEL PROTEIN 2-RELATED-RELATED"/>
    <property type="match status" value="1"/>
</dbReference>
<dbReference type="Pfam" id="PF02254">
    <property type="entry name" value="TrkA_N"/>
    <property type="match status" value="1"/>
</dbReference>
<sequence>MAHFTVIGLGRFGLTASLELIHMGHTVTGIDKDEKLAEQHAGELTQTLICDATDEKVLKDLNLSQSESVLVAIGEDMQSSLLCTLNLKALNVKDIWVKANTSAHHTILSKLGVSRIIHPEEEMGARVAQALNYPMVNDYLSLGHGQYIVDINLPSSFSGRPIQTLLKGYVNTVSCLVLKRGQHIEQSPSLEFDLIAGDTVILCGPRESLIKIAPRLER</sequence>